<evidence type="ECO:0000313" key="13">
    <source>
        <dbReference type="Proteomes" id="UP000185604"/>
    </source>
</evidence>
<dbReference type="InterPro" id="IPR018392">
    <property type="entry name" value="LysM"/>
</dbReference>
<keyword evidence="5" id="KW-0378">Hydrolase</keyword>
<dbReference type="InterPro" id="IPR000064">
    <property type="entry name" value="NLP_P60_dom"/>
</dbReference>
<feature type="region of interest" description="Disordered" evidence="8">
    <location>
        <begin position="219"/>
        <end position="250"/>
    </location>
</feature>
<organism evidence="12 13">
    <name type="scientific">Bacillus paralicheniformis</name>
    <dbReference type="NCBI Taxonomy" id="1648923"/>
    <lineage>
        <taxon>Bacteria</taxon>
        <taxon>Bacillati</taxon>
        <taxon>Bacillota</taxon>
        <taxon>Bacilli</taxon>
        <taxon>Bacillales</taxon>
        <taxon>Bacillaceae</taxon>
        <taxon>Bacillus</taxon>
    </lineage>
</organism>
<feature type="domain" description="NlpC/P60" evidence="11">
    <location>
        <begin position="319"/>
        <end position="437"/>
    </location>
</feature>
<feature type="domain" description="LysM" evidence="10">
    <location>
        <begin position="27"/>
        <end position="70"/>
    </location>
</feature>
<evidence type="ECO:0000259" key="10">
    <source>
        <dbReference type="PROSITE" id="PS51782"/>
    </source>
</evidence>
<dbReference type="PROSITE" id="PS51782">
    <property type="entry name" value="LYSM"/>
    <property type="match status" value="4"/>
</dbReference>
<feature type="domain" description="LysM" evidence="10">
    <location>
        <begin position="248"/>
        <end position="291"/>
    </location>
</feature>
<name>A0A7Z1B2U7_9BACI</name>
<dbReference type="EMBL" id="LKPO01000021">
    <property type="protein sequence ID" value="OLF90014.1"/>
    <property type="molecule type" value="Genomic_DNA"/>
</dbReference>
<dbReference type="Pfam" id="PF00877">
    <property type="entry name" value="NLPC_P60"/>
    <property type="match status" value="1"/>
</dbReference>
<dbReference type="InterPro" id="IPR038765">
    <property type="entry name" value="Papain-like_cys_pep_sf"/>
</dbReference>
<feature type="chain" id="PRO_5039430376" evidence="9">
    <location>
        <begin position="21"/>
        <end position="438"/>
    </location>
</feature>
<evidence type="ECO:0000256" key="1">
    <source>
        <dbReference type="ARBA" id="ARBA00007074"/>
    </source>
</evidence>
<dbReference type="CDD" id="cd00118">
    <property type="entry name" value="LysM"/>
    <property type="match status" value="4"/>
</dbReference>
<evidence type="ECO:0000256" key="6">
    <source>
        <dbReference type="ARBA" id="ARBA00022807"/>
    </source>
</evidence>
<dbReference type="SUPFAM" id="SSF54106">
    <property type="entry name" value="LysM domain"/>
    <property type="match status" value="4"/>
</dbReference>
<reference evidence="12 13" key="1">
    <citation type="journal article" date="2016" name="Front. Microbiol.">
        <title>High-Level Heat Resistance of Spores of Bacillus amyloliquefaciens and Bacillus licheniformis Results from the Presence of a spoVA Operon in a Tn1546 Transposon.</title>
        <authorList>
            <person name="Berendsen E.M."/>
            <person name="Koning R.A."/>
            <person name="Boekhorst J."/>
            <person name="de Jong A."/>
            <person name="Kuipers O.P."/>
            <person name="Wells-Bennik M.H."/>
        </authorList>
    </citation>
    <scope>NUCLEOTIDE SEQUENCE [LARGE SCALE GENOMIC DNA]</scope>
    <source>
        <strain evidence="12 13">B4121</strain>
    </source>
</reference>
<keyword evidence="2" id="KW-0645">Protease</keyword>
<feature type="compositionally biased region" description="Low complexity" evidence="8">
    <location>
        <begin position="147"/>
        <end position="173"/>
    </location>
</feature>
<dbReference type="Pfam" id="PF01476">
    <property type="entry name" value="LysM"/>
    <property type="match status" value="4"/>
</dbReference>
<feature type="region of interest" description="Disordered" evidence="8">
    <location>
        <begin position="293"/>
        <end position="320"/>
    </location>
</feature>
<keyword evidence="4" id="KW-0677">Repeat</keyword>
<feature type="domain" description="LysM" evidence="10">
    <location>
        <begin position="173"/>
        <end position="216"/>
    </location>
</feature>
<dbReference type="GO" id="GO:0006508">
    <property type="term" value="P:proteolysis"/>
    <property type="evidence" value="ECO:0007669"/>
    <property type="project" value="UniProtKB-KW"/>
</dbReference>
<evidence type="ECO:0000256" key="7">
    <source>
        <dbReference type="ARBA" id="ARBA00023316"/>
    </source>
</evidence>
<evidence type="ECO:0000256" key="2">
    <source>
        <dbReference type="ARBA" id="ARBA00022670"/>
    </source>
</evidence>
<feature type="signal peptide" evidence="9">
    <location>
        <begin position="1"/>
        <end position="20"/>
    </location>
</feature>
<keyword evidence="6" id="KW-0788">Thiol protease</keyword>
<comment type="caution">
    <text evidence="12">The sequence shown here is derived from an EMBL/GenBank/DDBJ whole genome shotgun (WGS) entry which is preliminary data.</text>
</comment>
<keyword evidence="7" id="KW-0961">Cell wall biogenesis/degradation</keyword>
<dbReference type="SMART" id="SM00257">
    <property type="entry name" value="LysM"/>
    <property type="match status" value="4"/>
</dbReference>
<dbReference type="Gene3D" id="3.10.350.10">
    <property type="entry name" value="LysM domain"/>
    <property type="match status" value="4"/>
</dbReference>
<comment type="similarity">
    <text evidence="1">Belongs to the peptidase C40 family.</text>
</comment>
<evidence type="ECO:0000313" key="12">
    <source>
        <dbReference type="EMBL" id="OLF90014.1"/>
    </source>
</evidence>
<evidence type="ECO:0000256" key="4">
    <source>
        <dbReference type="ARBA" id="ARBA00022737"/>
    </source>
</evidence>
<dbReference type="PANTHER" id="PTHR33734:SF22">
    <property type="entry name" value="MEMBRANE-BOUND LYTIC MUREIN TRANSGLYCOSYLASE D"/>
    <property type="match status" value="1"/>
</dbReference>
<protein>
    <submittedName>
        <fullName evidence="12">Gamma-D-glutamyl-meso-diaminopimelate peptidase</fullName>
    </submittedName>
</protein>
<dbReference type="PROSITE" id="PS51935">
    <property type="entry name" value="NLPC_P60"/>
    <property type="match status" value="1"/>
</dbReference>
<evidence type="ECO:0000256" key="9">
    <source>
        <dbReference type="SAM" id="SignalP"/>
    </source>
</evidence>
<gene>
    <name evidence="12" type="ORF">B4121_3289</name>
</gene>
<proteinExistence type="inferred from homology"/>
<evidence type="ECO:0000256" key="3">
    <source>
        <dbReference type="ARBA" id="ARBA00022729"/>
    </source>
</evidence>
<dbReference type="Gene3D" id="3.90.1720.10">
    <property type="entry name" value="endopeptidase domain like (from Nostoc punctiforme)"/>
    <property type="match status" value="1"/>
</dbReference>
<dbReference type="Proteomes" id="UP000185604">
    <property type="component" value="Unassembled WGS sequence"/>
</dbReference>
<keyword evidence="3 9" id="KW-0732">Signal</keyword>
<sequence>MKKKIAVGLAASAVVGTSLAASPVEAQTIKVKSGDSLWKLSAEYNTSVSALQSANNLSSTVIYVGQTLKVPDGKSKSSSQTKSASSSSSSSTAKSTYTVKLGDSLWLIAKDYKTTVKEIKNLNGLSSDMIYPGQKLVIKGSAKNTGSSSGSSSSSSSSSKSSSSSSSSQSSSSTYKVKLGDSLWKIANNLNMTIAEIKTLNNLKSDTIYPNQVLKVKGTVSSGSKTSSGSSSNSSSSKTNTSSSSKTTTYTVKPGDSLWKIANSMNVTVQSIREANRLKTDVLQVGQKLKISGASTSGSSGSPSSSSPNSSVSTGTSTSAKVERMIAEAEKHIGVPYRWGGNNPSGFDCSGFIYYTLNKVTSVSRLSAAGYWSVMSPVSQPSRGDFVFFQTYKAGPSHVGIYLGNNKFINANDSGVTVSDMNNSYWKQRYLGAKRYSF</sequence>
<dbReference type="PANTHER" id="PTHR33734">
    <property type="entry name" value="LYSM DOMAIN-CONTAINING GPI-ANCHORED PROTEIN 2"/>
    <property type="match status" value="1"/>
</dbReference>
<feature type="compositionally biased region" description="Low complexity" evidence="8">
    <location>
        <begin position="293"/>
        <end position="319"/>
    </location>
</feature>
<dbReference type="SUPFAM" id="SSF54001">
    <property type="entry name" value="Cysteine proteinases"/>
    <property type="match status" value="1"/>
</dbReference>
<accession>A0A7Z1B2U7</accession>
<dbReference type="GO" id="GO:0008932">
    <property type="term" value="F:lytic endotransglycosylase activity"/>
    <property type="evidence" value="ECO:0007669"/>
    <property type="project" value="TreeGrafter"/>
</dbReference>
<dbReference type="AlphaFoldDB" id="A0A7Z1B2U7"/>
<feature type="region of interest" description="Disordered" evidence="8">
    <location>
        <begin position="141"/>
        <end position="173"/>
    </location>
</feature>
<dbReference type="RefSeq" id="WP_075213120.1">
    <property type="nucleotide sequence ID" value="NZ_JAHHXA010000007.1"/>
</dbReference>
<evidence type="ECO:0000256" key="5">
    <source>
        <dbReference type="ARBA" id="ARBA00022801"/>
    </source>
</evidence>
<feature type="domain" description="LysM" evidence="10">
    <location>
        <begin position="95"/>
        <end position="138"/>
    </location>
</feature>
<dbReference type="GO" id="GO:0071555">
    <property type="term" value="P:cell wall organization"/>
    <property type="evidence" value="ECO:0007669"/>
    <property type="project" value="UniProtKB-KW"/>
</dbReference>
<feature type="region of interest" description="Disordered" evidence="8">
    <location>
        <begin position="71"/>
        <end position="92"/>
    </location>
</feature>
<dbReference type="InterPro" id="IPR036779">
    <property type="entry name" value="LysM_dom_sf"/>
</dbReference>
<evidence type="ECO:0000259" key="11">
    <source>
        <dbReference type="PROSITE" id="PS51935"/>
    </source>
</evidence>
<feature type="compositionally biased region" description="Low complexity" evidence="8">
    <location>
        <begin position="76"/>
        <end position="92"/>
    </location>
</feature>
<evidence type="ECO:0000256" key="8">
    <source>
        <dbReference type="SAM" id="MobiDB-lite"/>
    </source>
</evidence>
<dbReference type="FunFam" id="3.90.1720.10:FF:000009">
    <property type="entry name" value="Peptidoglycan endopeptidase LytF"/>
    <property type="match status" value="1"/>
</dbReference>
<dbReference type="GO" id="GO:0008234">
    <property type="term" value="F:cysteine-type peptidase activity"/>
    <property type="evidence" value="ECO:0007669"/>
    <property type="project" value="UniProtKB-KW"/>
</dbReference>
<feature type="compositionally biased region" description="Low complexity" evidence="8">
    <location>
        <begin position="219"/>
        <end position="249"/>
    </location>
</feature>